<dbReference type="GO" id="GO:0016020">
    <property type="term" value="C:membrane"/>
    <property type="evidence" value="ECO:0007669"/>
    <property type="project" value="UniProtKB-SubCell"/>
</dbReference>
<feature type="transmembrane region" description="Helical" evidence="7">
    <location>
        <begin position="346"/>
        <end position="367"/>
    </location>
</feature>
<feature type="transmembrane region" description="Helical" evidence="7">
    <location>
        <begin position="45"/>
        <end position="64"/>
    </location>
</feature>
<keyword evidence="2 7" id="KW-0812">Transmembrane</keyword>
<feature type="transmembrane region" description="Helical" evidence="7">
    <location>
        <begin position="92"/>
        <end position="114"/>
    </location>
</feature>
<dbReference type="Pfam" id="PF14559">
    <property type="entry name" value="TPR_19"/>
    <property type="match status" value="1"/>
</dbReference>
<keyword evidence="3 7" id="KW-1133">Transmembrane helix</keyword>
<feature type="transmembrane region" description="Helical" evidence="7">
    <location>
        <begin position="512"/>
        <end position="528"/>
    </location>
</feature>
<keyword evidence="5" id="KW-0802">TPR repeat</keyword>
<dbReference type="Pfam" id="PF13174">
    <property type="entry name" value="TPR_6"/>
    <property type="match status" value="1"/>
</dbReference>
<dbReference type="Proteomes" id="UP000179157">
    <property type="component" value="Unassembled WGS sequence"/>
</dbReference>
<evidence type="ECO:0000256" key="1">
    <source>
        <dbReference type="ARBA" id="ARBA00004141"/>
    </source>
</evidence>
<evidence type="ECO:0000256" key="5">
    <source>
        <dbReference type="PROSITE-ProRule" id="PRU00339"/>
    </source>
</evidence>
<dbReference type="Pfam" id="PF04932">
    <property type="entry name" value="Wzy_C"/>
    <property type="match status" value="1"/>
</dbReference>
<proteinExistence type="predicted"/>
<feature type="transmembrane region" description="Helical" evidence="7">
    <location>
        <begin position="126"/>
        <end position="145"/>
    </location>
</feature>
<name>A0A1F5UPT6_FRAXR</name>
<reference evidence="9 10" key="1">
    <citation type="journal article" date="2016" name="Nat. Commun.">
        <title>Thousands of microbial genomes shed light on interconnected biogeochemical processes in an aquifer system.</title>
        <authorList>
            <person name="Anantharaman K."/>
            <person name="Brown C.T."/>
            <person name="Hug L.A."/>
            <person name="Sharon I."/>
            <person name="Castelle C.J."/>
            <person name="Probst A.J."/>
            <person name="Thomas B.C."/>
            <person name="Singh A."/>
            <person name="Wilkins M.J."/>
            <person name="Karaoz U."/>
            <person name="Brodie E.L."/>
            <person name="Williams K.H."/>
            <person name="Hubbard S.S."/>
            <person name="Banfield J.F."/>
        </authorList>
    </citation>
    <scope>NUCLEOTIDE SEQUENCE [LARGE SCALE GENOMIC DNA]</scope>
    <source>
        <strain evidence="10">RBG_16_55_9</strain>
    </source>
</reference>
<keyword evidence="4 7" id="KW-0472">Membrane</keyword>
<evidence type="ECO:0000313" key="10">
    <source>
        <dbReference type="Proteomes" id="UP000179157"/>
    </source>
</evidence>
<evidence type="ECO:0000259" key="8">
    <source>
        <dbReference type="Pfam" id="PF04932"/>
    </source>
</evidence>
<dbReference type="STRING" id="1817864.A2Z21_06935"/>
<feature type="transmembrane region" description="Helical" evidence="7">
    <location>
        <begin position="573"/>
        <end position="592"/>
    </location>
</feature>
<feature type="transmembrane region" description="Helical" evidence="7">
    <location>
        <begin position="374"/>
        <end position="392"/>
    </location>
</feature>
<comment type="subcellular location">
    <subcellularLocation>
        <location evidence="1">Membrane</location>
        <topology evidence="1">Multi-pass membrane protein</topology>
    </subcellularLocation>
</comment>
<evidence type="ECO:0000256" key="7">
    <source>
        <dbReference type="SAM" id="Phobius"/>
    </source>
</evidence>
<dbReference type="InterPro" id="IPR019734">
    <property type="entry name" value="TPR_rpt"/>
</dbReference>
<keyword evidence="6" id="KW-0175">Coiled coil</keyword>
<sequence length="837" mass="94179">MKPQQRIPTLPKFLQPLGWKPITTIVLSLVSIPLFWIFVHQQDINAQYVLVLSLGSALILLWALPNVHLGLAAVFLFTQPLILYIPNTEYGYTKAIFSLGFISFLAVAWVGEMARKGRANVQCTRLFWPVIFLLVAALLSLINSQNLLGDLQYILLFVYFMVLYLYFANVVEQPGEIRFLLGVLLVTACLASIYALLQFYGVLLGAPGYPKGNPGVIISSFGNKNYLGGFLAYLFVPGLFLFLSSKERWAKASMLGALGLIYVTLVAISSESAWLGVLLSMLFLFVGLWVTRSLELLRKNWGWLLGLAVLVVVLSLGFLIGTLWWVKGKSLTLTLLAQTAQIFSTLGWFAFLAVVGFPLVAGLIWLWQSPKRRWAWLGAAALVLVLAGFLLSPTGKGLYQGLARTVQKSADVRVEDWWIGYEMFKSQPLIGIGLGDYKREFLTYKAPFLQTERGQYYNEKVGYIQRAAQAHNEYIQILAEMGIIGLLATVFLIVMVFRSAWQRFTKSATPEGRWLVLALLAGVVAFMSDSFFSFPLHLPASVLALVFLLGVLQSRALGEDQGSPRVTLEAEGSWILASVVLIVAFMVSIFAYRDWQADIYLDQGQRLAKVGGDSPITKQQATEWLETSLGLDFAPGEVFYWLGLMNLEEGNYLKARELFERSLSRFPTEITYYQLARVNFQLEQLEEAKGPTGNAVASRRYHEDSRSYLAKLVAMEPEPATKMDALHLKALTLYDDGHLNEARSLLEDLRQRYPEEEDVAITLGQMYLKQGQTDKARQSFEQALRIINKKLAQLQKQLSPAVDVQVPIDDYYRWKSEQQNLEGLKARVEEILRRLPQ</sequence>
<evidence type="ECO:0000256" key="3">
    <source>
        <dbReference type="ARBA" id="ARBA00022989"/>
    </source>
</evidence>
<dbReference type="InterPro" id="IPR007016">
    <property type="entry name" value="O-antigen_ligase-rel_domated"/>
</dbReference>
<evidence type="ECO:0000313" key="9">
    <source>
        <dbReference type="EMBL" id="OGF53120.1"/>
    </source>
</evidence>
<feature type="transmembrane region" description="Helical" evidence="7">
    <location>
        <begin position="303"/>
        <end position="326"/>
    </location>
</feature>
<feature type="transmembrane region" description="Helical" evidence="7">
    <location>
        <begin position="151"/>
        <end position="167"/>
    </location>
</feature>
<feature type="repeat" description="TPR" evidence="5">
    <location>
        <begin position="757"/>
        <end position="790"/>
    </location>
</feature>
<feature type="transmembrane region" description="Helical" evidence="7">
    <location>
        <begin position="534"/>
        <end position="552"/>
    </location>
</feature>
<feature type="transmembrane region" description="Helical" evidence="7">
    <location>
        <begin position="179"/>
        <end position="206"/>
    </location>
</feature>
<feature type="transmembrane region" description="Helical" evidence="7">
    <location>
        <begin position="274"/>
        <end position="291"/>
    </location>
</feature>
<dbReference type="AlphaFoldDB" id="A0A1F5UPT6"/>
<dbReference type="EMBL" id="MFGX01000117">
    <property type="protein sequence ID" value="OGF53120.1"/>
    <property type="molecule type" value="Genomic_DNA"/>
</dbReference>
<feature type="coiled-coil region" evidence="6">
    <location>
        <begin position="739"/>
        <end position="797"/>
    </location>
</feature>
<dbReference type="InterPro" id="IPR051533">
    <property type="entry name" value="WaaL-like"/>
</dbReference>
<dbReference type="PROSITE" id="PS50005">
    <property type="entry name" value="TPR"/>
    <property type="match status" value="2"/>
</dbReference>
<organism evidence="9 10">
    <name type="scientific">Fraserbacteria sp. (strain RBG_16_55_9)</name>
    <dbReference type="NCBI Taxonomy" id="1817864"/>
    <lineage>
        <taxon>Bacteria</taxon>
        <taxon>Candidatus Fraseribacteriota</taxon>
    </lineage>
</organism>
<feature type="transmembrane region" description="Helical" evidence="7">
    <location>
        <begin position="226"/>
        <end position="243"/>
    </location>
</feature>
<evidence type="ECO:0000256" key="4">
    <source>
        <dbReference type="ARBA" id="ARBA00023136"/>
    </source>
</evidence>
<feature type="repeat" description="TPR" evidence="5">
    <location>
        <begin position="636"/>
        <end position="669"/>
    </location>
</feature>
<evidence type="ECO:0000256" key="6">
    <source>
        <dbReference type="SAM" id="Coils"/>
    </source>
</evidence>
<dbReference type="PANTHER" id="PTHR37422">
    <property type="entry name" value="TEICHURONIC ACID BIOSYNTHESIS PROTEIN TUAE"/>
    <property type="match status" value="1"/>
</dbReference>
<dbReference type="InterPro" id="IPR011990">
    <property type="entry name" value="TPR-like_helical_dom_sf"/>
</dbReference>
<dbReference type="SMART" id="SM00028">
    <property type="entry name" value="TPR"/>
    <property type="match status" value="2"/>
</dbReference>
<feature type="transmembrane region" description="Helical" evidence="7">
    <location>
        <begin position="21"/>
        <end position="39"/>
    </location>
</feature>
<gene>
    <name evidence="9" type="ORF">A2Z21_06935</name>
</gene>
<evidence type="ECO:0000256" key="2">
    <source>
        <dbReference type="ARBA" id="ARBA00022692"/>
    </source>
</evidence>
<dbReference type="SUPFAM" id="SSF48452">
    <property type="entry name" value="TPR-like"/>
    <property type="match status" value="1"/>
</dbReference>
<dbReference type="Gene3D" id="1.25.40.10">
    <property type="entry name" value="Tetratricopeptide repeat domain"/>
    <property type="match status" value="1"/>
</dbReference>
<feature type="transmembrane region" description="Helical" evidence="7">
    <location>
        <begin position="250"/>
        <end position="268"/>
    </location>
</feature>
<comment type="caution">
    <text evidence="9">The sequence shown here is derived from an EMBL/GenBank/DDBJ whole genome shotgun (WGS) entry which is preliminary data.</text>
</comment>
<protein>
    <recommendedName>
        <fullName evidence="8">O-antigen ligase-related domain-containing protein</fullName>
    </recommendedName>
</protein>
<feature type="transmembrane region" description="Helical" evidence="7">
    <location>
        <begin position="481"/>
        <end position="500"/>
    </location>
</feature>
<dbReference type="PANTHER" id="PTHR37422:SF23">
    <property type="entry name" value="TEICHURONIC ACID BIOSYNTHESIS PROTEIN TUAE"/>
    <property type="match status" value="1"/>
</dbReference>
<feature type="domain" description="O-antigen ligase-related" evidence="8">
    <location>
        <begin position="353"/>
        <end position="489"/>
    </location>
</feature>
<accession>A0A1F5UPT6</accession>